<protein>
    <submittedName>
        <fullName evidence="5">Uncharacterized protein</fullName>
    </submittedName>
</protein>
<sequence length="403" mass="45440">MKSIRSLLLSILFIIFLLTPAYVISASCPTDDPCRDLGSAFEKVSCYTDTVNRCANERESMQAQIVYLSTRIELTKSKIDSAKQKVEQLEKEITTLDGKITNLENSLTKTTNLFIDRTAASYKYGGVSYLSLILSTQKFSDFFNRFKYIQTVQTHDRQILFQLQNSKENFKEQKTLREEKKVELEQTQAQLVKDQATLDLQKRDKEVFLSVTKNSEKIYRQNLEAAAREAATIQQAASILSAAGVPKKVSKGDVIGLMGNTGFSTGSHLHFSVYNLNESDLNKFNFDVGYENPFNLLTSRDMPFNKNSCDDVGNDLTKNIGSGSWEWPMANPKISQCFGHTPFSSAYYKSGIHNGVDMYDDKNLAIKAVDEGNAYFYRGGQSKGNGVFIFHGNGKMTLYWHLQ</sequence>
<feature type="coiled-coil region" evidence="2">
    <location>
        <begin position="167"/>
        <end position="197"/>
    </location>
</feature>
<proteinExistence type="predicted"/>
<gene>
    <name evidence="5" type="ORF">A3D77_06970</name>
</gene>
<dbReference type="Proteomes" id="UP000176923">
    <property type="component" value="Unassembled WGS sequence"/>
</dbReference>
<dbReference type="PROSITE" id="PS51257">
    <property type="entry name" value="PROKAR_LIPOPROTEIN"/>
    <property type="match status" value="1"/>
</dbReference>
<dbReference type="EMBL" id="MFJL01000041">
    <property type="protein sequence ID" value="OGG12771.1"/>
    <property type="molecule type" value="Genomic_DNA"/>
</dbReference>
<evidence type="ECO:0000313" key="6">
    <source>
        <dbReference type="Proteomes" id="UP000176923"/>
    </source>
</evidence>
<dbReference type="Gene3D" id="6.10.250.3150">
    <property type="match status" value="1"/>
</dbReference>
<dbReference type="CDD" id="cd12797">
    <property type="entry name" value="M23_peptidase"/>
    <property type="match status" value="2"/>
</dbReference>
<dbReference type="Gene3D" id="2.70.70.10">
    <property type="entry name" value="Glucose Permease (Domain IIA)"/>
    <property type="match status" value="1"/>
</dbReference>
<organism evidence="5 6">
    <name type="scientific">Candidatus Gottesmanbacteria bacterium RIFCSPHIGHO2_02_FULL_39_11</name>
    <dbReference type="NCBI Taxonomy" id="1798382"/>
    <lineage>
        <taxon>Bacteria</taxon>
        <taxon>Candidatus Gottesmaniibacteriota</taxon>
    </lineage>
</organism>
<dbReference type="AlphaFoldDB" id="A0A1F5ZK48"/>
<evidence type="ECO:0000313" key="5">
    <source>
        <dbReference type="EMBL" id="OGG12771.1"/>
    </source>
</evidence>
<feature type="domain" description="Peptidoglycan hydrolase PcsB coiled-coil" evidence="4">
    <location>
        <begin position="100"/>
        <end position="172"/>
    </location>
</feature>
<evidence type="ECO:0000256" key="1">
    <source>
        <dbReference type="ARBA" id="ARBA00022729"/>
    </source>
</evidence>
<comment type="caution">
    <text evidence="5">The sequence shown here is derived from an EMBL/GenBank/DDBJ whole genome shotgun (WGS) entry which is preliminary data.</text>
</comment>
<dbReference type="SUPFAM" id="SSF51261">
    <property type="entry name" value="Duplicated hybrid motif"/>
    <property type="match status" value="2"/>
</dbReference>
<evidence type="ECO:0000256" key="2">
    <source>
        <dbReference type="SAM" id="Coils"/>
    </source>
</evidence>
<reference evidence="5 6" key="1">
    <citation type="journal article" date="2016" name="Nat. Commun.">
        <title>Thousands of microbial genomes shed light on interconnected biogeochemical processes in an aquifer system.</title>
        <authorList>
            <person name="Anantharaman K."/>
            <person name="Brown C.T."/>
            <person name="Hug L.A."/>
            <person name="Sharon I."/>
            <person name="Castelle C.J."/>
            <person name="Probst A.J."/>
            <person name="Thomas B.C."/>
            <person name="Singh A."/>
            <person name="Wilkins M.J."/>
            <person name="Karaoz U."/>
            <person name="Brodie E.L."/>
            <person name="Williams K.H."/>
            <person name="Hubbard S.S."/>
            <person name="Banfield J.F."/>
        </authorList>
    </citation>
    <scope>NUCLEOTIDE SEQUENCE [LARGE SCALE GENOMIC DNA]</scope>
</reference>
<evidence type="ECO:0000259" key="4">
    <source>
        <dbReference type="Pfam" id="PF24568"/>
    </source>
</evidence>
<dbReference type="InterPro" id="IPR050570">
    <property type="entry name" value="Cell_wall_metabolism_enzyme"/>
</dbReference>
<dbReference type="InterPro" id="IPR011055">
    <property type="entry name" value="Dup_hybrid_motif"/>
</dbReference>
<dbReference type="PANTHER" id="PTHR21666">
    <property type="entry name" value="PEPTIDASE-RELATED"/>
    <property type="match status" value="1"/>
</dbReference>
<dbReference type="Pfam" id="PF01551">
    <property type="entry name" value="Peptidase_M23"/>
    <property type="match status" value="1"/>
</dbReference>
<evidence type="ECO:0000259" key="3">
    <source>
        <dbReference type="Pfam" id="PF01551"/>
    </source>
</evidence>
<keyword evidence="1" id="KW-0732">Signal</keyword>
<name>A0A1F5ZK48_9BACT</name>
<dbReference type="STRING" id="1798382.A3D77_06970"/>
<keyword evidence="2" id="KW-0175">Coiled coil</keyword>
<dbReference type="InterPro" id="IPR057309">
    <property type="entry name" value="PcsB_CC"/>
</dbReference>
<dbReference type="Pfam" id="PF24568">
    <property type="entry name" value="CC_PcsB"/>
    <property type="match status" value="1"/>
</dbReference>
<accession>A0A1F5ZK48</accession>
<dbReference type="PANTHER" id="PTHR21666:SF289">
    <property type="entry name" value="L-ALA--D-GLU ENDOPEPTIDASE"/>
    <property type="match status" value="1"/>
</dbReference>
<dbReference type="GO" id="GO:0004222">
    <property type="term" value="F:metalloendopeptidase activity"/>
    <property type="evidence" value="ECO:0007669"/>
    <property type="project" value="TreeGrafter"/>
</dbReference>
<dbReference type="InterPro" id="IPR016047">
    <property type="entry name" value="M23ase_b-sheet_dom"/>
</dbReference>
<feature type="domain" description="M23ase beta-sheet core" evidence="3">
    <location>
        <begin position="246"/>
        <end position="276"/>
    </location>
</feature>
<feature type="coiled-coil region" evidence="2">
    <location>
        <begin position="72"/>
        <end position="106"/>
    </location>
</feature>